<proteinExistence type="inferred from homology"/>
<dbReference type="Gene3D" id="3.40.470.10">
    <property type="entry name" value="Uracil-DNA glycosylase-like domain"/>
    <property type="match status" value="1"/>
</dbReference>
<dbReference type="CDD" id="cd10030">
    <property type="entry name" value="UDG-F4_TTUDGA_SPO1dp_like"/>
    <property type="match status" value="1"/>
</dbReference>
<dbReference type="GO" id="GO:0051539">
    <property type="term" value="F:4 iron, 4 sulfur cluster binding"/>
    <property type="evidence" value="ECO:0007669"/>
    <property type="project" value="UniProtKB-KW"/>
</dbReference>
<dbReference type="InterPro" id="IPR036895">
    <property type="entry name" value="Uracil-DNA_glycosylase-like_sf"/>
</dbReference>
<evidence type="ECO:0000313" key="14">
    <source>
        <dbReference type="EMBL" id="GGF18235.1"/>
    </source>
</evidence>
<feature type="compositionally biased region" description="Low complexity" evidence="12">
    <location>
        <begin position="64"/>
        <end position="86"/>
    </location>
</feature>
<dbReference type="InterPro" id="IPR005273">
    <property type="entry name" value="Ura-DNA_glyco_family4"/>
</dbReference>
<keyword evidence="6" id="KW-0479">Metal-binding</keyword>
<comment type="similarity">
    <text evidence="2">Belongs to the uracil-DNA glycosylase (UDG) superfamily. Type 4 (UDGa) family.</text>
</comment>
<dbReference type="GO" id="GO:0004844">
    <property type="term" value="F:uracil DNA N-glycosylase activity"/>
    <property type="evidence" value="ECO:0007669"/>
    <property type="project" value="UniProtKB-EC"/>
</dbReference>
<dbReference type="PANTHER" id="PTHR33693:SF1">
    <property type="entry name" value="TYPE-4 URACIL-DNA GLYCOSYLASE"/>
    <property type="match status" value="1"/>
</dbReference>
<evidence type="ECO:0000256" key="10">
    <source>
        <dbReference type="ARBA" id="ARBA00023014"/>
    </source>
</evidence>
<organism evidence="14 15">
    <name type="scientific">Aliidongia dinghuensis</name>
    <dbReference type="NCBI Taxonomy" id="1867774"/>
    <lineage>
        <taxon>Bacteria</taxon>
        <taxon>Pseudomonadati</taxon>
        <taxon>Pseudomonadota</taxon>
        <taxon>Alphaproteobacteria</taxon>
        <taxon>Rhodospirillales</taxon>
        <taxon>Dongiaceae</taxon>
        <taxon>Aliidongia</taxon>
    </lineage>
</organism>
<dbReference type="SMART" id="SM00986">
    <property type="entry name" value="UDG"/>
    <property type="match status" value="1"/>
</dbReference>
<keyword evidence="9" id="KW-0408">Iron</keyword>
<dbReference type="AlphaFoldDB" id="A0A8J2YTH5"/>
<comment type="caution">
    <text evidence="14">The sequence shown here is derived from an EMBL/GenBank/DDBJ whole genome shotgun (WGS) entry which is preliminary data.</text>
</comment>
<dbReference type="NCBIfam" id="TIGR00758">
    <property type="entry name" value="UDG_fam4"/>
    <property type="match status" value="1"/>
</dbReference>
<evidence type="ECO:0000256" key="6">
    <source>
        <dbReference type="ARBA" id="ARBA00022723"/>
    </source>
</evidence>
<evidence type="ECO:0000256" key="2">
    <source>
        <dbReference type="ARBA" id="ARBA00006521"/>
    </source>
</evidence>
<dbReference type="Proteomes" id="UP000646365">
    <property type="component" value="Unassembled WGS sequence"/>
</dbReference>
<dbReference type="EC" id="3.2.2.27" evidence="3"/>
<accession>A0A8J2YTH5</accession>
<evidence type="ECO:0000256" key="12">
    <source>
        <dbReference type="SAM" id="MobiDB-lite"/>
    </source>
</evidence>
<dbReference type="Pfam" id="PF03167">
    <property type="entry name" value="UDG"/>
    <property type="match status" value="1"/>
</dbReference>
<dbReference type="PANTHER" id="PTHR33693">
    <property type="entry name" value="TYPE-5 URACIL-DNA GLYCOSYLASE"/>
    <property type="match status" value="1"/>
</dbReference>
<reference evidence="14" key="1">
    <citation type="journal article" date="2014" name="Int. J. Syst. Evol. Microbiol.">
        <title>Complete genome sequence of Corynebacterium casei LMG S-19264T (=DSM 44701T), isolated from a smear-ripened cheese.</title>
        <authorList>
            <consortium name="US DOE Joint Genome Institute (JGI-PGF)"/>
            <person name="Walter F."/>
            <person name="Albersmeier A."/>
            <person name="Kalinowski J."/>
            <person name="Ruckert C."/>
        </authorList>
    </citation>
    <scope>NUCLEOTIDE SEQUENCE</scope>
    <source>
        <strain evidence="14">CGMCC 1.15725</strain>
    </source>
</reference>
<evidence type="ECO:0000259" key="13">
    <source>
        <dbReference type="SMART" id="SM00986"/>
    </source>
</evidence>
<dbReference type="EMBL" id="BMJQ01000006">
    <property type="protein sequence ID" value="GGF18235.1"/>
    <property type="molecule type" value="Genomic_DNA"/>
</dbReference>
<protein>
    <recommendedName>
        <fullName evidence="4">Type-4 uracil-DNA glycosylase</fullName>
        <ecNumber evidence="3">3.2.2.27</ecNumber>
    </recommendedName>
</protein>
<keyword evidence="8" id="KW-0378">Hydrolase</keyword>
<evidence type="ECO:0000256" key="8">
    <source>
        <dbReference type="ARBA" id="ARBA00022801"/>
    </source>
</evidence>
<dbReference type="InterPro" id="IPR051536">
    <property type="entry name" value="UDG_Type-4/5"/>
</dbReference>
<name>A0A8J2YTH5_9PROT</name>
<evidence type="ECO:0000256" key="3">
    <source>
        <dbReference type="ARBA" id="ARBA00012030"/>
    </source>
</evidence>
<dbReference type="InterPro" id="IPR005122">
    <property type="entry name" value="Uracil-DNA_glycosylase-like"/>
</dbReference>
<dbReference type="SMART" id="SM00987">
    <property type="entry name" value="UreE_C"/>
    <property type="match status" value="1"/>
</dbReference>
<keyword evidence="10" id="KW-0411">Iron-sulfur</keyword>
<evidence type="ECO:0000256" key="9">
    <source>
        <dbReference type="ARBA" id="ARBA00023004"/>
    </source>
</evidence>
<sequence>MLRERLLEELLAWTLAMGADEAIGELAVDRFAESERRAQALAAGRAAPAQSPIVRPVAAPAAKGPVAPAPAGVAPPSAQRPTAAAPRPAPALDGGLGDTIAAARAAAAAAHDLTALRDAVLAFEGCALKKTATNTVFADGVPSGGLMLIGEAPGADEDRIGRPFVGVSGQLLDRMLAAIGRSRQSNVYITNTLFWRPPGNRKPTDSEIAICRPFVERHIALVRPRLLVLVGGTASAAMLPGSPGITRLRGQWLTLEVNGLAEPVQAIAMYHPSFLLRSPERKREAWADLLSIKTRLEEASK</sequence>
<evidence type="ECO:0000313" key="15">
    <source>
        <dbReference type="Proteomes" id="UP000646365"/>
    </source>
</evidence>
<feature type="region of interest" description="Disordered" evidence="12">
    <location>
        <begin position="64"/>
        <end position="91"/>
    </location>
</feature>
<evidence type="ECO:0000256" key="5">
    <source>
        <dbReference type="ARBA" id="ARBA00022485"/>
    </source>
</evidence>
<keyword evidence="11" id="KW-0234">DNA repair</keyword>
<keyword evidence="15" id="KW-1185">Reference proteome</keyword>
<comment type="catalytic activity">
    <reaction evidence="1">
        <text>Hydrolyzes single-stranded DNA or mismatched double-stranded DNA and polynucleotides, releasing free uracil.</text>
        <dbReference type="EC" id="3.2.2.27"/>
    </reaction>
</comment>
<evidence type="ECO:0000256" key="1">
    <source>
        <dbReference type="ARBA" id="ARBA00001400"/>
    </source>
</evidence>
<keyword evidence="5" id="KW-0004">4Fe-4S</keyword>
<evidence type="ECO:0000256" key="4">
    <source>
        <dbReference type="ARBA" id="ARBA00019403"/>
    </source>
</evidence>
<dbReference type="SUPFAM" id="SSF52141">
    <property type="entry name" value="Uracil-DNA glycosylase-like"/>
    <property type="match status" value="1"/>
</dbReference>
<evidence type="ECO:0000256" key="11">
    <source>
        <dbReference type="ARBA" id="ARBA00023204"/>
    </source>
</evidence>
<evidence type="ECO:0000256" key="7">
    <source>
        <dbReference type="ARBA" id="ARBA00022763"/>
    </source>
</evidence>
<dbReference type="GO" id="GO:0046872">
    <property type="term" value="F:metal ion binding"/>
    <property type="evidence" value="ECO:0007669"/>
    <property type="project" value="UniProtKB-KW"/>
</dbReference>
<dbReference type="GO" id="GO:0006281">
    <property type="term" value="P:DNA repair"/>
    <property type="evidence" value="ECO:0007669"/>
    <property type="project" value="UniProtKB-KW"/>
</dbReference>
<keyword evidence="7" id="KW-0227">DNA damage</keyword>
<gene>
    <name evidence="14" type="ORF">GCM10011611_25140</name>
</gene>
<feature type="domain" description="Uracil-DNA glycosylase-like" evidence="13">
    <location>
        <begin position="137"/>
        <end position="290"/>
    </location>
</feature>
<dbReference type="RefSeq" id="WP_189046181.1">
    <property type="nucleotide sequence ID" value="NZ_BMJQ01000006.1"/>
</dbReference>
<reference evidence="14" key="2">
    <citation type="submission" date="2020-09" db="EMBL/GenBank/DDBJ databases">
        <authorList>
            <person name="Sun Q."/>
            <person name="Zhou Y."/>
        </authorList>
    </citation>
    <scope>NUCLEOTIDE SEQUENCE</scope>
    <source>
        <strain evidence="14">CGMCC 1.15725</strain>
    </source>
</reference>